<feature type="signal peptide" evidence="2">
    <location>
        <begin position="1"/>
        <end position="15"/>
    </location>
</feature>
<proteinExistence type="predicted"/>
<keyword evidence="3" id="KW-1185">Reference proteome</keyword>
<evidence type="ECO:0000313" key="3">
    <source>
        <dbReference type="Proteomes" id="UP000695022"/>
    </source>
</evidence>
<feature type="transmembrane region" description="Helical" evidence="1">
    <location>
        <begin position="503"/>
        <end position="526"/>
    </location>
</feature>
<evidence type="ECO:0000256" key="2">
    <source>
        <dbReference type="SAM" id="SignalP"/>
    </source>
</evidence>
<organism evidence="3 4">
    <name type="scientific">Priapulus caudatus</name>
    <name type="common">Priapulid worm</name>
    <dbReference type="NCBI Taxonomy" id="37621"/>
    <lineage>
        <taxon>Eukaryota</taxon>
        <taxon>Metazoa</taxon>
        <taxon>Ecdysozoa</taxon>
        <taxon>Scalidophora</taxon>
        <taxon>Priapulida</taxon>
        <taxon>Priapulimorpha</taxon>
        <taxon>Priapulimorphida</taxon>
        <taxon>Priapulidae</taxon>
        <taxon>Priapulus</taxon>
    </lineage>
</organism>
<keyword evidence="1" id="KW-0812">Transmembrane</keyword>
<keyword evidence="1" id="KW-0472">Membrane</keyword>
<feature type="chain" id="PRO_5046649342" evidence="2">
    <location>
        <begin position="16"/>
        <end position="646"/>
    </location>
</feature>
<reference evidence="4" key="1">
    <citation type="submission" date="2025-08" db="UniProtKB">
        <authorList>
            <consortium name="RefSeq"/>
        </authorList>
    </citation>
    <scope>IDENTIFICATION</scope>
</reference>
<evidence type="ECO:0000313" key="4">
    <source>
        <dbReference type="RefSeq" id="XP_014670002.1"/>
    </source>
</evidence>
<accession>A0ABM1ECT1</accession>
<keyword evidence="2" id="KW-0732">Signal</keyword>
<dbReference type="GeneID" id="106811007"/>
<keyword evidence="1" id="KW-1133">Transmembrane helix</keyword>
<dbReference type="Proteomes" id="UP000695022">
    <property type="component" value="Unplaced"/>
</dbReference>
<dbReference type="RefSeq" id="XP_014670002.1">
    <property type="nucleotide sequence ID" value="XM_014814516.1"/>
</dbReference>
<protein>
    <submittedName>
        <fullName evidence="4">Uncharacterized protein LOC106811007</fullName>
    </submittedName>
</protein>
<gene>
    <name evidence="4" type="primary">LOC106811007</name>
</gene>
<name>A0ABM1ECT1_PRICU</name>
<evidence type="ECO:0000256" key="1">
    <source>
        <dbReference type="SAM" id="Phobius"/>
    </source>
</evidence>
<sequence>MHLILLATLVLAVTAVPLTDRVRFQQHQKVFDYQVPFYNEGLQEGRDSLKDNIIQGIFGGNQQGSLEEGGYSQDNFHFQKKEFERYLNGRDFERLRDSHVLGRFFSSDSLQKYYPSENFVQFFRDPNFVRSYDFQSEYFVDYVTSPELRKYVELPEFQEFLQHPLFRHYYTSDYFWQHVGNSHFNEHYQDHELRQYFQDFFNQVLPVLNLQGGDFVQRDSVSEHHEQYLRYFILYVLHDPYFYYHVHHYGRQHPVYQQYFENVDHLDEVFQWFHDHVGTPSVGYSEVQERNQLVDQQRGYEYNTDTYGDDSTQGKGDYFQNSYGQDTINTQEESGRLYISPVVRRYLQTHPYLRSYILKGYLPSHIRSQIFSDLQGKVRPYLLQVFRNSYLPQHVREVILRTVYNQRQGGEQYQHDSNTPDYGYNTDTYGDGYTQGRDDYFKNTYDQDTISTQEESGRLYISPVVRRYLQTHSYLKSYILKGYLPSHIRSQIFSDLQGKVKPYLLQGIMHLILLATLVVAVTAVPLTDRVRWRQHHNVYDYDMPILDPEPQYTIDDDTTDLMSKTQDMNRFHYDDTEFKKFLQSKEFTNLIQSDVLKRFFTWNPIMEYLTSTELVQFLQHPDFVRDYQFQSNYFVDYITSPELRRC</sequence>